<dbReference type="PANTHER" id="PTHR12736:SF7">
    <property type="entry name" value="LANC-LIKE PROTEIN 3"/>
    <property type="match status" value="1"/>
</dbReference>
<keyword evidence="1" id="KW-0479">Metal-binding</keyword>
<protein>
    <submittedName>
        <fullName evidence="3">Uncharacterized protein</fullName>
    </submittedName>
</protein>
<dbReference type="EnsemblMetazoa" id="AMEM014595-RA">
    <property type="protein sequence ID" value="AMEM014595-PA"/>
    <property type="gene ID" value="AMEM014595"/>
</dbReference>
<reference evidence="3" key="1">
    <citation type="submission" date="2020-05" db="UniProtKB">
        <authorList>
            <consortium name="EnsemblMetazoa"/>
        </authorList>
    </citation>
    <scope>IDENTIFICATION</scope>
    <source>
        <strain evidence="3">MAF</strain>
    </source>
</reference>
<proteinExistence type="predicted"/>
<dbReference type="Proteomes" id="UP000075903">
    <property type="component" value="Unassembled WGS sequence"/>
</dbReference>
<accession>A0A182VGI0</accession>
<feature type="binding site" evidence="1">
    <location>
        <position position="113"/>
    </location>
    <ligand>
        <name>Zn(2+)</name>
        <dbReference type="ChEBI" id="CHEBI:29105"/>
    </ligand>
</feature>
<feature type="binding site" evidence="1">
    <location>
        <position position="160"/>
    </location>
    <ligand>
        <name>Zn(2+)</name>
        <dbReference type="ChEBI" id="CHEBI:29105"/>
    </ligand>
</feature>
<dbReference type="InterPro" id="IPR012341">
    <property type="entry name" value="6hp_glycosidase-like_sf"/>
</dbReference>
<dbReference type="VEuPathDB" id="VectorBase:AMEM014595"/>
<name>A0A182VGI0_ANOME</name>
<dbReference type="InterPro" id="IPR007822">
    <property type="entry name" value="LANC-like"/>
</dbReference>
<dbReference type="GO" id="GO:0046872">
    <property type="term" value="F:metal ion binding"/>
    <property type="evidence" value="ECO:0007669"/>
    <property type="project" value="UniProtKB-KW"/>
</dbReference>
<dbReference type="Gene3D" id="1.50.10.10">
    <property type="match status" value="1"/>
</dbReference>
<sequence>MGERYFANPYDDYDEKTHGKEENQLVTRESVLELIKKYVDIIQQNVNSKMRDDLYVGIAESPWFDRDSTDRFSGSPTKLADIKSTIDYVLTLQDGGGNFPTRIDSNRMLVHWCHGCGGAIYLFAKAFLTFREDKYLDCCRKCADELWRHGLLRKGPGICHGVAVALAVADAKCNKCNHNECECELKIARGPTPQVFPFFKKKKCNVTKPLELKPTPDVCSCEQEYRIRPSCSEHIEPKFAKSRSCECGFDHHPAQPKPKYSVDMISRQLAIEHANKQRIPETDLHMYINPMAPPPTPKRDSIAEEQLYKLHKHVLELKPPKRKRVHYRVHSSEEAEGAPCNPKDQSYFDICYGKVEMKEPKFNLRPQDGPVCDNCQDKSTAEEMDDSEEDYSPEQPIKYCSKCSKTKSKCGCATCANSYVEETEEDDSPYFRRARSSDDGVSGLVV</sequence>
<keyword evidence="1" id="KW-0862">Zinc</keyword>
<dbReference type="GO" id="GO:0005975">
    <property type="term" value="P:carbohydrate metabolic process"/>
    <property type="evidence" value="ECO:0007669"/>
    <property type="project" value="InterPro"/>
</dbReference>
<dbReference type="GO" id="GO:0005886">
    <property type="term" value="C:plasma membrane"/>
    <property type="evidence" value="ECO:0007669"/>
    <property type="project" value="TreeGrafter"/>
</dbReference>
<dbReference type="PANTHER" id="PTHR12736">
    <property type="entry name" value="LANC-LIKE PROTEIN"/>
    <property type="match status" value="1"/>
</dbReference>
<feature type="binding site" evidence="1">
    <location>
        <position position="159"/>
    </location>
    <ligand>
        <name>Zn(2+)</name>
        <dbReference type="ChEBI" id="CHEBI:29105"/>
    </ligand>
</feature>
<keyword evidence="4" id="KW-1185">Reference proteome</keyword>
<evidence type="ECO:0000256" key="1">
    <source>
        <dbReference type="PIRSR" id="PIRSR607822-1"/>
    </source>
</evidence>
<dbReference type="VEuPathDB" id="VectorBase:AMEM21_003773"/>
<organism evidence="3 4">
    <name type="scientific">Anopheles merus</name>
    <name type="common">Mosquito</name>
    <dbReference type="NCBI Taxonomy" id="30066"/>
    <lineage>
        <taxon>Eukaryota</taxon>
        <taxon>Metazoa</taxon>
        <taxon>Ecdysozoa</taxon>
        <taxon>Arthropoda</taxon>
        <taxon>Hexapoda</taxon>
        <taxon>Insecta</taxon>
        <taxon>Pterygota</taxon>
        <taxon>Neoptera</taxon>
        <taxon>Endopterygota</taxon>
        <taxon>Diptera</taxon>
        <taxon>Nematocera</taxon>
        <taxon>Culicoidea</taxon>
        <taxon>Culicidae</taxon>
        <taxon>Anophelinae</taxon>
        <taxon>Anopheles</taxon>
    </lineage>
</organism>
<dbReference type="SUPFAM" id="SSF158745">
    <property type="entry name" value="LanC-like"/>
    <property type="match status" value="1"/>
</dbReference>
<feature type="region of interest" description="Disordered" evidence="2">
    <location>
        <begin position="421"/>
        <end position="446"/>
    </location>
</feature>
<dbReference type="Pfam" id="PF05147">
    <property type="entry name" value="LANC_like"/>
    <property type="match status" value="1"/>
</dbReference>
<evidence type="ECO:0000313" key="3">
    <source>
        <dbReference type="EnsemblMetazoa" id="AMEM014595-PA"/>
    </source>
</evidence>
<evidence type="ECO:0000256" key="2">
    <source>
        <dbReference type="SAM" id="MobiDB-lite"/>
    </source>
</evidence>
<dbReference type="GO" id="GO:0031179">
    <property type="term" value="P:peptide modification"/>
    <property type="evidence" value="ECO:0007669"/>
    <property type="project" value="InterPro"/>
</dbReference>
<evidence type="ECO:0000313" key="4">
    <source>
        <dbReference type="Proteomes" id="UP000075903"/>
    </source>
</evidence>
<dbReference type="AlphaFoldDB" id="A0A182VGI0"/>
<dbReference type="VEuPathDB" id="VectorBase:AMEM21_009090"/>